<dbReference type="Proteomes" id="UP000306196">
    <property type="component" value="Unassembled WGS sequence"/>
</dbReference>
<proteinExistence type="inferred from homology"/>
<dbReference type="GO" id="GO:0009307">
    <property type="term" value="P:DNA restriction-modification system"/>
    <property type="evidence" value="ECO:0007669"/>
    <property type="project" value="UniProtKB-KW"/>
</dbReference>
<dbReference type="InterPro" id="IPR029063">
    <property type="entry name" value="SAM-dependent_MTases_sf"/>
</dbReference>
<organism evidence="10 11">
    <name type="scientific">Phragmitibacter flavus</name>
    <dbReference type="NCBI Taxonomy" id="2576071"/>
    <lineage>
        <taxon>Bacteria</taxon>
        <taxon>Pseudomonadati</taxon>
        <taxon>Verrucomicrobiota</taxon>
        <taxon>Verrucomicrobiia</taxon>
        <taxon>Verrucomicrobiales</taxon>
        <taxon>Verrucomicrobiaceae</taxon>
        <taxon>Phragmitibacter</taxon>
    </lineage>
</organism>
<dbReference type="GO" id="GO:0008170">
    <property type="term" value="F:N-methyltransferase activity"/>
    <property type="evidence" value="ECO:0007669"/>
    <property type="project" value="InterPro"/>
</dbReference>
<evidence type="ECO:0000256" key="7">
    <source>
        <dbReference type="ARBA" id="ARBA00049120"/>
    </source>
</evidence>
<evidence type="ECO:0000256" key="6">
    <source>
        <dbReference type="ARBA" id="ARBA00023125"/>
    </source>
</evidence>
<dbReference type="EMBL" id="VAUV01000005">
    <property type="protein sequence ID" value="TLD71489.1"/>
    <property type="molecule type" value="Genomic_DNA"/>
</dbReference>
<accession>A0A5R8KIQ0</accession>
<dbReference type="OrthoDB" id="9800801at2"/>
<evidence type="ECO:0000313" key="11">
    <source>
        <dbReference type="Proteomes" id="UP000306196"/>
    </source>
</evidence>
<dbReference type="PROSITE" id="PS00093">
    <property type="entry name" value="N4_MTASE"/>
    <property type="match status" value="1"/>
</dbReference>
<evidence type="ECO:0000256" key="1">
    <source>
        <dbReference type="ARBA" id="ARBA00010203"/>
    </source>
</evidence>
<keyword evidence="4" id="KW-0949">S-adenosyl-L-methionine</keyword>
<evidence type="ECO:0000256" key="2">
    <source>
        <dbReference type="ARBA" id="ARBA00022603"/>
    </source>
</evidence>
<feature type="domain" description="DNA methylase N-4/N-6" evidence="9">
    <location>
        <begin position="127"/>
        <end position="369"/>
    </location>
</feature>
<dbReference type="SUPFAM" id="SSF53335">
    <property type="entry name" value="S-adenosyl-L-methionine-dependent methyltransferases"/>
    <property type="match status" value="1"/>
</dbReference>
<dbReference type="RefSeq" id="WP_138085702.1">
    <property type="nucleotide sequence ID" value="NZ_VAUV01000005.1"/>
</dbReference>
<keyword evidence="3 10" id="KW-0808">Transferase</keyword>
<evidence type="ECO:0000313" key="10">
    <source>
        <dbReference type="EMBL" id="TLD71489.1"/>
    </source>
</evidence>
<dbReference type="GO" id="GO:0032259">
    <property type="term" value="P:methylation"/>
    <property type="evidence" value="ECO:0007669"/>
    <property type="project" value="UniProtKB-KW"/>
</dbReference>
<name>A0A5R8KIQ0_9BACT</name>
<dbReference type="InterPro" id="IPR002941">
    <property type="entry name" value="DNA_methylase_N4/N6"/>
</dbReference>
<dbReference type="InterPro" id="IPR017985">
    <property type="entry name" value="MeTrfase_CN4_CS"/>
</dbReference>
<evidence type="ECO:0000256" key="8">
    <source>
        <dbReference type="RuleBase" id="RU362026"/>
    </source>
</evidence>
<keyword evidence="6" id="KW-0238">DNA-binding</keyword>
<dbReference type="Pfam" id="PF01555">
    <property type="entry name" value="N6_N4_Mtase"/>
    <property type="match status" value="1"/>
</dbReference>
<evidence type="ECO:0000256" key="3">
    <source>
        <dbReference type="ARBA" id="ARBA00022679"/>
    </source>
</evidence>
<evidence type="ECO:0000256" key="5">
    <source>
        <dbReference type="ARBA" id="ARBA00022747"/>
    </source>
</evidence>
<sequence length="386" mass="43741">MRIDRQNLKIRVHAIPSGSIFYSSDKIHYQYYKAVEVGKRQSIFLLWKIKHTAFILNVQRFNMKRVQFRMQRGALKVCLLQRMPRVTKSPKKVAPTTPSGPVCAGESLRLIYGDALSAIESLPEDSVDCIITSPPYYGQRDYGMSGQIGLESDPLDYIERLVNIFGAAERVLKATGSLWVNLGDTYWSGRGAAHSSDAKNKHRRFLRPQDKRGPRDWCKQKQLLLLPHRFAVSMQDQGWILRNDNVWHKTAPTPDPVRDRSACAHEYFFHFVHSRHYYYNFKAVAVPCKTRKGEVKPPSSVWSMPNPPNFKKHAAVFPASLVMLPIKATLPPKGTILDPFCGSGTALETARTLKPKARLIGIDLSKTAIIEAAKRLGLDSFTHEIK</sequence>
<dbReference type="InterPro" id="IPR001091">
    <property type="entry name" value="RM_Methyltransferase"/>
</dbReference>
<protein>
    <recommendedName>
        <fullName evidence="8">Methyltransferase</fullName>
        <ecNumber evidence="8">2.1.1.-</ecNumber>
    </recommendedName>
</protein>
<comment type="caution">
    <text evidence="10">The sequence shown here is derived from an EMBL/GenBank/DDBJ whole genome shotgun (WGS) entry which is preliminary data.</text>
</comment>
<dbReference type="AlphaFoldDB" id="A0A5R8KIQ0"/>
<evidence type="ECO:0000256" key="4">
    <source>
        <dbReference type="ARBA" id="ARBA00022691"/>
    </source>
</evidence>
<comment type="similarity">
    <text evidence="1">Belongs to the N(4)/N(6)-methyltransferase family. N(4) subfamily.</text>
</comment>
<keyword evidence="2 10" id="KW-0489">Methyltransferase</keyword>
<dbReference type="GO" id="GO:0015667">
    <property type="term" value="F:site-specific DNA-methyltransferase (cytosine-N4-specific) activity"/>
    <property type="evidence" value="ECO:0007669"/>
    <property type="project" value="UniProtKB-EC"/>
</dbReference>
<keyword evidence="11" id="KW-1185">Reference proteome</keyword>
<evidence type="ECO:0000259" key="9">
    <source>
        <dbReference type="Pfam" id="PF01555"/>
    </source>
</evidence>
<gene>
    <name evidence="10" type="ORF">FEM03_08165</name>
</gene>
<dbReference type="PRINTS" id="PR00508">
    <property type="entry name" value="S21N4MTFRASE"/>
</dbReference>
<reference evidence="10 11" key="1">
    <citation type="submission" date="2019-05" db="EMBL/GenBank/DDBJ databases">
        <title>Verrucobacter flavum gen. nov., sp. nov. a new member of the family Verrucomicrobiaceae.</title>
        <authorList>
            <person name="Szuroczki S."/>
            <person name="Abbaszade G."/>
            <person name="Szabo A."/>
            <person name="Felfoldi T."/>
            <person name="Schumann P."/>
            <person name="Boka K."/>
            <person name="Keki Z."/>
            <person name="Toumi M."/>
            <person name="Toth E."/>
        </authorList>
    </citation>
    <scope>NUCLEOTIDE SEQUENCE [LARGE SCALE GENOMIC DNA]</scope>
    <source>
        <strain evidence="10 11">MG-N-17</strain>
    </source>
</reference>
<dbReference type="GO" id="GO:0003677">
    <property type="term" value="F:DNA binding"/>
    <property type="evidence" value="ECO:0007669"/>
    <property type="project" value="UniProtKB-KW"/>
</dbReference>
<keyword evidence="5" id="KW-0680">Restriction system</keyword>
<dbReference type="EC" id="2.1.1.-" evidence="8"/>
<dbReference type="Gene3D" id="3.40.50.150">
    <property type="entry name" value="Vaccinia Virus protein VP39"/>
    <property type="match status" value="1"/>
</dbReference>
<comment type="catalytic activity">
    <reaction evidence="7">
        <text>a 2'-deoxycytidine in DNA + S-adenosyl-L-methionine = an N(4)-methyl-2'-deoxycytidine in DNA + S-adenosyl-L-homocysteine + H(+)</text>
        <dbReference type="Rhea" id="RHEA:16857"/>
        <dbReference type="Rhea" id="RHEA-COMP:11369"/>
        <dbReference type="Rhea" id="RHEA-COMP:13674"/>
        <dbReference type="ChEBI" id="CHEBI:15378"/>
        <dbReference type="ChEBI" id="CHEBI:57856"/>
        <dbReference type="ChEBI" id="CHEBI:59789"/>
        <dbReference type="ChEBI" id="CHEBI:85452"/>
        <dbReference type="ChEBI" id="CHEBI:137933"/>
        <dbReference type="EC" id="2.1.1.113"/>
    </reaction>
</comment>